<dbReference type="InterPro" id="IPR001117">
    <property type="entry name" value="Cu-oxidase_2nd"/>
</dbReference>
<evidence type="ECO:0000259" key="6">
    <source>
        <dbReference type="Pfam" id="PF07731"/>
    </source>
</evidence>
<dbReference type="EMBL" id="JBGMEL010000001">
    <property type="protein sequence ID" value="MFA0789235.1"/>
    <property type="molecule type" value="Genomic_DNA"/>
</dbReference>
<sequence>MTKSHGCDALTRRTFVTGISAGMALLGLPGFPPPARARVPPPATLIGDRFDLTLGYRPVNFSGLPGTALAINGATPGPILRWKEGRTITLDIHNPLPTGSAIHWHGIKLPSTMNGIPGISFAGILPGQRFRYRFNVQQSGTYWYQSAWGFQQQQGLYGAIVIDPAEADPITSDRDYVVLLSDWSDERPTTIYANLKKDGHYYGRRHQRTATDLWREVRAKGIEQTLRERHRWNLLSQSDRTVSDVSGYTFLLNGQTPEDNWTALFKPGETVRLRFINASAMTLFDLRIPDLAMTVVAADGQNIQPLRVDEFRLGTGETYDVVVRPSGDRPYTVFAQAIDRSGYASGTLTPQAGLTAEVPPMDPIPVLGKRDLGLTNANSTPDSDEESMARLAPAGLGSNSPIAHPSSEKSFAVATRAQAPASGLNDPGVGLRLHRRRHNRRVLTYADLRSLTPTTDQRQPQRELQLHLTGNQDRYMWSIDGIKFKDAYPLVFNHGERLRITLVNDTLLIQPMHLHGFWSELETGDGTYLPRKHTVLVQPSAKISYLVSADTYGRWALQSQMLYRTQGMCREVRIV</sequence>
<keyword evidence="2" id="KW-0560">Oxidoreductase</keyword>
<dbReference type="RefSeq" id="WP_371842368.1">
    <property type="nucleotide sequence ID" value="NZ_JBGMEL010000001.1"/>
</dbReference>
<dbReference type="InterPro" id="IPR011707">
    <property type="entry name" value="Cu-oxidase-like_N"/>
</dbReference>
<dbReference type="CDD" id="cd13896">
    <property type="entry name" value="CuRO_3_CopA"/>
    <property type="match status" value="1"/>
</dbReference>
<evidence type="ECO:0000256" key="4">
    <source>
        <dbReference type="SAM" id="MobiDB-lite"/>
    </source>
</evidence>
<dbReference type="InterPro" id="IPR034279">
    <property type="entry name" value="CuRO_3_CopA"/>
</dbReference>
<dbReference type="InterPro" id="IPR008972">
    <property type="entry name" value="Cupredoxin"/>
</dbReference>
<dbReference type="InterPro" id="IPR006311">
    <property type="entry name" value="TAT_signal"/>
</dbReference>
<dbReference type="PROSITE" id="PS51318">
    <property type="entry name" value="TAT"/>
    <property type="match status" value="1"/>
</dbReference>
<dbReference type="InterPro" id="IPR006376">
    <property type="entry name" value="Cu-R_CopA"/>
</dbReference>
<dbReference type="NCBIfam" id="TIGR01480">
    <property type="entry name" value="copper_res_A"/>
    <property type="match status" value="1"/>
</dbReference>
<dbReference type="Gene3D" id="2.60.40.420">
    <property type="entry name" value="Cupredoxins - blue copper proteins"/>
    <property type="match status" value="3"/>
</dbReference>
<evidence type="ECO:0000256" key="1">
    <source>
        <dbReference type="ARBA" id="ARBA00022723"/>
    </source>
</evidence>
<dbReference type="InterPro" id="IPR011706">
    <property type="entry name" value="Cu-oxidase_C"/>
</dbReference>
<dbReference type="PANTHER" id="PTHR11709:SF394">
    <property type="entry name" value="FI03373P-RELATED"/>
    <property type="match status" value="1"/>
</dbReference>
<feature type="domain" description="Plastocyanin-like" evidence="5">
    <location>
        <begin position="247"/>
        <end position="346"/>
    </location>
</feature>
<dbReference type="Pfam" id="PF00394">
    <property type="entry name" value="Cu-oxidase"/>
    <property type="match status" value="1"/>
</dbReference>
<evidence type="ECO:0000313" key="9">
    <source>
        <dbReference type="Proteomes" id="UP001569414"/>
    </source>
</evidence>
<accession>A0ABV4NIY9</accession>
<evidence type="ECO:0000259" key="5">
    <source>
        <dbReference type="Pfam" id="PF00394"/>
    </source>
</evidence>
<gene>
    <name evidence="8" type="ORF">ACCI51_01675</name>
</gene>
<reference evidence="8 9" key="1">
    <citation type="submission" date="2024-08" db="EMBL/GenBank/DDBJ databases">
        <authorList>
            <person name="Ishaq N."/>
        </authorList>
    </citation>
    <scope>NUCLEOTIDE SEQUENCE [LARGE SCALE GENOMIC DNA]</scope>
    <source>
        <strain evidence="8 9">JCM 30400</strain>
    </source>
</reference>
<dbReference type="SUPFAM" id="SSF49503">
    <property type="entry name" value="Cupredoxins"/>
    <property type="match status" value="3"/>
</dbReference>
<keyword evidence="3" id="KW-0186">Copper</keyword>
<feature type="domain" description="Plastocyanin-like" evidence="7">
    <location>
        <begin position="58"/>
        <end position="165"/>
    </location>
</feature>
<dbReference type="CDD" id="cd13874">
    <property type="entry name" value="CuRO_2_CopA"/>
    <property type="match status" value="1"/>
</dbReference>
<keyword evidence="1" id="KW-0479">Metal-binding</keyword>
<dbReference type="Pfam" id="PF07731">
    <property type="entry name" value="Cu-oxidase_2"/>
    <property type="match status" value="1"/>
</dbReference>
<proteinExistence type="predicted"/>
<dbReference type="InterPro" id="IPR034282">
    <property type="entry name" value="CuRO_2_CopA"/>
</dbReference>
<evidence type="ECO:0000256" key="3">
    <source>
        <dbReference type="ARBA" id="ARBA00023008"/>
    </source>
</evidence>
<name>A0ABV4NIY9_9GAMM</name>
<evidence type="ECO:0000256" key="2">
    <source>
        <dbReference type="ARBA" id="ARBA00023002"/>
    </source>
</evidence>
<feature type="domain" description="Plastocyanin-like" evidence="6">
    <location>
        <begin position="458"/>
        <end position="573"/>
    </location>
</feature>
<dbReference type="Proteomes" id="UP001569414">
    <property type="component" value="Unassembled WGS sequence"/>
</dbReference>
<feature type="region of interest" description="Disordered" evidence="4">
    <location>
        <begin position="368"/>
        <end position="430"/>
    </location>
</feature>
<keyword evidence="9" id="KW-1185">Reference proteome</keyword>
<organism evidence="8 9">
    <name type="scientific">Microbulbifer echini</name>
    <dbReference type="NCBI Taxonomy" id="1529067"/>
    <lineage>
        <taxon>Bacteria</taxon>
        <taxon>Pseudomonadati</taxon>
        <taxon>Pseudomonadota</taxon>
        <taxon>Gammaproteobacteria</taxon>
        <taxon>Cellvibrionales</taxon>
        <taxon>Microbulbiferaceae</taxon>
        <taxon>Microbulbifer</taxon>
    </lineage>
</organism>
<comment type="caution">
    <text evidence="8">The sequence shown here is derived from an EMBL/GenBank/DDBJ whole genome shotgun (WGS) entry which is preliminary data.</text>
</comment>
<dbReference type="Pfam" id="PF07732">
    <property type="entry name" value="Cu-oxidase_3"/>
    <property type="match status" value="1"/>
</dbReference>
<evidence type="ECO:0000313" key="8">
    <source>
        <dbReference type="EMBL" id="MFA0789235.1"/>
    </source>
</evidence>
<dbReference type="PANTHER" id="PTHR11709">
    <property type="entry name" value="MULTI-COPPER OXIDASE"/>
    <property type="match status" value="1"/>
</dbReference>
<dbReference type="InterPro" id="IPR045087">
    <property type="entry name" value="Cu-oxidase_fam"/>
</dbReference>
<evidence type="ECO:0000259" key="7">
    <source>
        <dbReference type="Pfam" id="PF07732"/>
    </source>
</evidence>
<protein>
    <submittedName>
        <fullName evidence="8">Copper resistance system multicopper oxidase</fullName>
    </submittedName>
</protein>